<sequence>MSIQNYDLPLELCVTMSKGKCYCPYNRPLNVQS</sequence>
<protein>
    <submittedName>
        <fullName evidence="1">Uncharacterized protein</fullName>
    </submittedName>
</protein>
<dbReference type="EMBL" id="GBXM01101673">
    <property type="protein sequence ID" value="JAH06904.1"/>
    <property type="molecule type" value="Transcribed_RNA"/>
</dbReference>
<name>A0A0E9PQY0_ANGAN</name>
<accession>A0A0E9PQY0</accession>
<proteinExistence type="predicted"/>
<reference evidence="1" key="2">
    <citation type="journal article" date="2015" name="Fish Shellfish Immunol.">
        <title>Early steps in the European eel (Anguilla anguilla)-Vibrio vulnificus interaction in the gills: Role of the RtxA13 toxin.</title>
        <authorList>
            <person name="Callol A."/>
            <person name="Pajuelo D."/>
            <person name="Ebbesson L."/>
            <person name="Teles M."/>
            <person name="MacKenzie S."/>
            <person name="Amaro C."/>
        </authorList>
    </citation>
    <scope>NUCLEOTIDE SEQUENCE</scope>
</reference>
<evidence type="ECO:0000313" key="1">
    <source>
        <dbReference type="EMBL" id="JAH06904.1"/>
    </source>
</evidence>
<dbReference type="AlphaFoldDB" id="A0A0E9PQY0"/>
<organism evidence="1">
    <name type="scientific">Anguilla anguilla</name>
    <name type="common">European freshwater eel</name>
    <name type="synonym">Muraena anguilla</name>
    <dbReference type="NCBI Taxonomy" id="7936"/>
    <lineage>
        <taxon>Eukaryota</taxon>
        <taxon>Metazoa</taxon>
        <taxon>Chordata</taxon>
        <taxon>Craniata</taxon>
        <taxon>Vertebrata</taxon>
        <taxon>Euteleostomi</taxon>
        <taxon>Actinopterygii</taxon>
        <taxon>Neopterygii</taxon>
        <taxon>Teleostei</taxon>
        <taxon>Anguilliformes</taxon>
        <taxon>Anguillidae</taxon>
        <taxon>Anguilla</taxon>
    </lineage>
</organism>
<reference evidence="1" key="1">
    <citation type="submission" date="2014-11" db="EMBL/GenBank/DDBJ databases">
        <authorList>
            <person name="Amaro Gonzalez C."/>
        </authorList>
    </citation>
    <scope>NUCLEOTIDE SEQUENCE</scope>
</reference>